<accession>A0A239HSL0</accession>
<dbReference type="InterPro" id="IPR048142">
    <property type="entry name" value="QRL_CxxC_CxxC"/>
</dbReference>
<dbReference type="RefSeq" id="WP_089317058.1">
    <property type="nucleotide sequence ID" value="NZ_FZNP01000033.1"/>
</dbReference>
<keyword evidence="2" id="KW-1185">Reference proteome</keyword>
<gene>
    <name evidence="1" type="ORF">SAMN06265355_13328</name>
</gene>
<evidence type="ECO:0000313" key="1">
    <source>
        <dbReference type="EMBL" id="SNS83274.1"/>
    </source>
</evidence>
<sequence>MTRRRSSARFFDPTGARFGIPTWPWRMAPPHLLTFRQLAARGLRPGGQPVVGQVLWNSRRYNAPGGVRAAYLYDVRLALPKRVPSERQRAALGKALAARRQCPDCGRDAGYVLPRHLGTCLDCADGVTSTRTALEGRHAA</sequence>
<name>A0A239HSL0_9ACTN</name>
<organism evidence="1 2">
    <name type="scientific">Actinomadura mexicana</name>
    <dbReference type="NCBI Taxonomy" id="134959"/>
    <lineage>
        <taxon>Bacteria</taxon>
        <taxon>Bacillati</taxon>
        <taxon>Actinomycetota</taxon>
        <taxon>Actinomycetes</taxon>
        <taxon>Streptosporangiales</taxon>
        <taxon>Thermomonosporaceae</taxon>
        <taxon>Actinomadura</taxon>
    </lineage>
</organism>
<dbReference type="AlphaFoldDB" id="A0A239HSL0"/>
<reference evidence="2" key="1">
    <citation type="submission" date="2017-06" db="EMBL/GenBank/DDBJ databases">
        <authorList>
            <person name="Varghese N."/>
            <person name="Submissions S."/>
        </authorList>
    </citation>
    <scope>NUCLEOTIDE SEQUENCE [LARGE SCALE GENOMIC DNA]</scope>
    <source>
        <strain evidence="2">DSM 44485</strain>
    </source>
</reference>
<dbReference type="EMBL" id="FZNP01000033">
    <property type="protein sequence ID" value="SNS83274.1"/>
    <property type="molecule type" value="Genomic_DNA"/>
</dbReference>
<protein>
    <submittedName>
        <fullName evidence="1">Uncharacterized protein</fullName>
    </submittedName>
</protein>
<proteinExistence type="predicted"/>
<dbReference type="Proteomes" id="UP000198420">
    <property type="component" value="Unassembled WGS sequence"/>
</dbReference>
<dbReference type="NCBIfam" id="NF041638">
    <property type="entry name" value="QRL_CxxC_CxxC"/>
    <property type="match status" value="1"/>
</dbReference>
<evidence type="ECO:0000313" key="2">
    <source>
        <dbReference type="Proteomes" id="UP000198420"/>
    </source>
</evidence>
<dbReference type="OrthoDB" id="4553528at2"/>